<dbReference type="RefSeq" id="WP_317958149.1">
    <property type="nucleotide sequence ID" value="NZ_BSKO01000001.1"/>
</dbReference>
<dbReference type="Proteomes" id="UP001275436">
    <property type="component" value="Unassembled WGS sequence"/>
</dbReference>
<reference evidence="1 2" key="1">
    <citation type="submission" date="2023-02" db="EMBL/GenBank/DDBJ databases">
        <title>Oceanobacillus kimchii IFOP_LL358 isolated form Alexandrium catenella lab strain.</title>
        <authorList>
            <person name="Gajardo G."/>
            <person name="Ueki S."/>
            <person name="Maruyama F."/>
        </authorList>
    </citation>
    <scope>NUCLEOTIDE SEQUENCE [LARGE SCALE GENOMIC DNA]</scope>
    <source>
        <strain evidence="1 2">IFOP_LL358</strain>
    </source>
</reference>
<proteinExistence type="predicted"/>
<organism evidence="1 2">
    <name type="scientific">Oceanobacillus kimchii</name>
    <dbReference type="NCBI Taxonomy" id="746691"/>
    <lineage>
        <taxon>Bacteria</taxon>
        <taxon>Bacillati</taxon>
        <taxon>Bacillota</taxon>
        <taxon>Bacilli</taxon>
        <taxon>Bacillales</taxon>
        <taxon>Bacillaceae</taxon>
        <taxon>Oceanobacillus</taxon>
    </lineage>
</organism>
<dbReference type="EMBL" id="BSKO01000001">
    <property type="protein sequence ID" value="GLO66275.1"/>
    <property type="molecule type" value="Genomic_DNA"/>
</dbReference>
<protein>
    <submittedName>
        <fullName evidence="1">Uncharacterized protein</fullName>
    </submittedName>
</protein>
<sequence length="166" mass="19568">MEVFFNGKPIEKLNQKTKEEVQGRLDNYVKGTSLTTGEMIDKLKFGEVAEVVNKPFEQFDSKGKTVMYDQGLIKWQDTNQSFLVDNYTSHLKWNIRPNYVSFKKALAALNEGRKISCFYEDKKYEYRMIGSKVCNEINSRSAEQIKKWHQLWDQIIYGKWTIEDTK</sequence>
<gene>
    <name evidence="1" type="ORF">MACH08_20590</name>
</gene>
<evidence type="ECO:0000313" key="1">
    <source>
        <dbReference type="EMBL" id="GLO66275.1"/>
    </source>
</evidence>
<evidence type="ECO:0000313" key="2">
    <source>
        <dbReference type="Proteomes" id="UP001275436"/>
    </source>
</evidence>
<keyword evidence="2" id="KW-1185">Reference proteome</keyword>
<accession>A0ABQ5TII0</accession>
<comment type="caution">
    <text evidence="1">The sequence shown here is derived from an EMBL/GenBank/DDBJ whole genome shotgun (WGS) entry which is preliminary data.</text>
</comment>
<name>A0ABQ5TII0_9BACI</name>